<dbReference type="Pfam" id="PF11887">
    <property type="entry name" value="Mce4_CUP1"/>
    <property type="match status" value="1"/>
</dbReference>
<name>A0A543AZQ5_9ACTN</name>
<gene>
    <name evidence="4" type="ORF">FB566_3627</name>
</gene>
<dbReference type="InterPro" id="IPR005693">
    <property type="entry name" value="Mce"/>
</dbReference>
<dbReference type="Pfam" id="PF02470">
    <property type="entry name" value="MlaD"/>
    <property type="match status" value="1"/>
</dbReference>
<dbReference type="EMBL" id="VFOW01000001">
    <property type="protein sequence ID" value="TQL78051.1"/>
    <property type="molecule type" value="Genomic_DNA"/>
</dbReference>
<keyword evidence="1" id="KW-1133">Transmembrane helix</keyword>
<dbReference type="InterPro" id="IPR052336">
    <property type="entry name" value="MlaD_Phospholipid_Transporter"/>
</dbReference>
<dbReference type="PANTHER" id="PTHR33371:SF4">
    <property type="entry name" value="INTERMEMBRANE PHOSPHOLIPID TRANSPORT SYSTEM BINDING PROTEIN MLAD"/>
    <property type="match status" value="1"/>
</dbReference>
<feature type="domain" description="Mce/MlaD" evidence="2">
    <location>
        <begin position="35"/>
        <end position="109"/>
    </location>
</feature>
<comment type="caution">
    <text evidence="4">The sequence shown here is derived from an EMBL/GenBank/DDBJ whole genome shotgun (WGS) entry which is preliminary data.</text>
</comment>
<evidence type="ECO:0000256" key="1">
    <source>
        <dbReference type="SAM" id="Phobius"/>
    </source>
</evidence>
<dbReference type="Proteomes" id="UP000317043">
    <property type="component" value="Unassembled WGS sequence"/>
</dbReference>
<feature type="transmembrane region" description="Helical" evidence="1">
    <location>
        <begin position="12"/>
        <end position="30"/>
    </location>
</feature>
<dbReference type="RefSeq" id="WP_142041899.1">
    <property type="nucleotide sequence ID" value="NZ_JBHTGS010000001.1"/>
</dbReference>
<feature type="domain" description="Mammalian cell entry C-terminal" evidence="3">
    <location>
        <begin position="116"/>
        <end position="288"/>
    </location>
</feature>
<dbReference type="FunCoup" id="A0A543AZQ5">
    <property type="interactions" value="47"/>
</dbReference>
<evidence type="ECO:0000259" key="2">
    <source>
        <dbReference type="Pfam" id="PF02470"/>
    </source>
</evidence>
<evidence type="ECO:0000313" key="5">
    <source>
        <dbReference type="Proteomes" id="UP000317043"/>
    </source>
</evidence>
<evidence type="ECO:0000313" key="4">
    <source>
        <dbReference type="EMBL" id="TQL78051.1"/>
    </source>
</evidence>
<accession>A0A543AZQ5</accession>
<evidence type="ECO:0000259" key="3">
    <source>
        <dbReference type="Pfam" id="PF11887"/>
    </source>
</evidence>
<dbReference type="InterPro" id="IPR003399">
    <property type="entry name" value="Mce/MlaD"/>
</dbReference>
<dbReference type="NCBIfam" id="TIGR00996">
    <property type="entry name" value="Mtu_fam_mce"/>
    <property type="match status" value="1"/>
</dbReference>
<sequence>MTLSAILRHRWIVTAVVVVLGVTAVVWWQVTATAGRQITAEFVRAVGVYVGSDVRVLGVKVGEITKVEPDGEVVRVTLVVDDEYDIPADATAIVIPPSVVADRYIQLSPAYTGGPTLPDGANLGPRNTVVPMELDEVYASLDEFAAALGENGDLAELIEVARDNLEGNGEALGQSLDDLAEVTEVLNGNRDDLWTTVDNLADFTSALAESDAQMELFNDQLADVSTQLADERDTLGQAITQLTIALRDISGFIDDNADQLVSNVEELAQLSGVFAKQQEALITILDYAPVALTNLDLAYNARSGTLDTRDDVLGQYDPASFLCAQLAHAVGIESVPQACIDLANALSASDLPMPPELLDLVGLVPGVNP</sequence>
<dbReference type="InParanoid" id="A0A543AZQ5"/>
<keyword evidence="5" id="KW-1185">Reference proteome</keyword>
<organism evidence="4 5">
    <name type="scientific">Stackebrandtia endophytica</name>
    <dbReference type="NCBI Taxonomy" id="1496996"/>
    <lineage>
        <taxon>Bacteria</taxon>
        <taxon>Bacillati</taxon>
        <taxon>Actinomycetota</taxon>
        <taxon>Actinomycetes</taxon>
        <taxon>Glycomycetales</taxon>
        <taxon>Glycomycetaceae</taxon>
        <taxon>Stackebrandtia</taxon>
    </lineage>
</organism>
<dbReference type="OrthoDB" id="4516955at2"/>
<keyword evidence="1" id="KW-0472">Membrane</keyword>
<reference evidence="4 5" key="1">
    <citation type="submission" date="2019-06" db="EMBL/GenBank/DDBJ databases">
        <title>Sequencing the genomes of 1000 actinobacteria strains.</title>
        <authorList>
            <person name="Klenk H.-P."/>
        </authorList>
    </citation>
    <scope>NUCLEOTIDE SEQUENCE [LARGE SCALE GENOMIC DNA]</scope>
    <source>
        <strain evidence="4 5">DSM 45928</strain>
    </source>
</reference>
<keyword evidence="1" id="KW-0812">Transmembrane</keyword>
<dbReference type="InterPro" id="IPR024516">
    <property type="entry name" value="Mce_C"/>
</dbReference>
<dbReference type="AlphaFoldDB" id="A0A543AZQ5"/>
<proteinExistence type="predicted"/>
<dbReference type="PANTHER" id="PTHR33371">
    <property type="entry name" value="INTERMEMBRANE PHOSPHOLIPID TRANSPORT SYSTEM BINDING PROTEIN MLAD-RELATED"/>
    <property type="match status" value="1"/>
</dbReference>
<protein>
    <submittedName>
        <fullName evidence="4">Virulence factor Mce-like protein</fullName>
    </submittedName>
</protein>
<dbReference type="GO" id="GO:0005576">
    <property type="term" value="C:extracellular region"/>
    <property type="evidence" value="ECO:0007669"/>
    <property type="project" value="TreeGrafter"/>
</dbReference>